<dbReference type="Pfam" id="PF24924">
    <property type="entry name" value="DUF7745"/>
    <property type="match status" value="2"/>
</dbReference>
<proteinExistence type="predicted"/>
<evidence type="ECO:0000313" key="2">
    <source>
        <dbReference type="Proteomes" id="UP000087766"/>
    </source>
</evidence>
<dbReference type="PANTHER" id="PTHR48154">
    <property type="entry name" value="PROTEIN, PUTATIVE-RELATED"/>
    <property type="match status" value="1"/>
</dbReference>
<accession>A0A1S3VGK5</accession>
<organism evidence="2 3">
    <name type="scientific">Vigna radiata var. radiata</name>
    <name type="common">Mung bean</name>
    <name type="synonym">Phaseolus aureus</name>
    <dbReference type="NCBI Taxonomy" id="3916"/>
    <lineage>
        <taxon>Eukaryota</taxon>
        <taxon>Viridiplantae</taxon>
        <taxon>Streptophyta</taxon>
        <taxon>Embryophyta</taxon>
        <taxon>Tracheophyta</taxon>
        <taxon>Spermatophyta</taxon>
        <taxon>Magnoliopsida</taxon>
        <taxon>eudicotyledons</taxon>
        <taxon>Gunneridae</taxon>
        <taxon>Pentapetalae</taxon>
        <taxon>rosids</taxon>
        <taxon>fabids</taxon>
        <taxon>Fabales</taxon>
        <taxon>Fabaceae</taxon>
        <taxon>Papilionoideae</taxon>
        <taxon>50 kb inversion clade</taxon>
        <taxon>NPAAA clade</taxon>
        <taxon>indigoferoid/millettioid clade</taxon>
        <taxon>Phaseoleae</taxon>
        <taxon>Vigna</taxon>
    </lineage>
</organism>
<dbReference type="KEGG" id="vra:106774721"/>
<keyword evidence="2" id="KW-1185">Reference proteome</keyword>
<feature type="domain" description="DUF7745" evidence="1">
    <location>
        <begin position="30"/>
        <end position="210"/>
    </location>
</feature>
<dbReference type="RefSeq" id="XP_014517249.1">
    <property type="nucleotide sequence ID" value="XM_014661763.1"/>
</dbReference>
<dbReference type="Proteomes" id="UP000087766">
    <property type="component" value="Chromosome 10"/>
</dbReference>
<gene>
    <name evidence="3" type="primary">LOC106774721</name>
</gene>
<evidence type="ECO:0000313" key="3">
    <source>
        <dbReference type="RefSeq" id="XP_014517249.1"/>
    </source>
</evidence>
<evidence type="ECO:0000259" key="1">
    <source>
        <dbReference type="Pfam" id="PF24924"/>
    </source>
</evidence>
<protein>
    <submittedName>
        <fullName evidence="3">Uncharacterized protein LOC106774721</fullName>
    </submittedName>
</protein>
<name>A0A1S3VGK5_VIGRR</name>
<feature type="domain" description="DUF7745" evidence="1">
    <location>
        <begin position="214"/>
        <end position="341"/>
    </location>
</feature>
<reference evidence="2" key="1">
    <citation type="journal article" date="2014" name="Nat. Commun.">
        <title>Genome sequence of mungbean and insights into evolution within Vigna species.</title>
        <authorList>
            <person name="Kang Y.J."/>
            <person name="Kim S.K."/>
            <person name="Kim M.Y."/>
            <person name="Lestari P."/>
            <person name="Kim K.H."/>
            <person name="Ha B.K."/>
            <person name="Jun T.H."/>
            <person name="Hwang W.J."/>
            <person name="Lee T."/>
            <person name="Lee J."/>
            <person name="Shim S."/>
            <person name="Yoon M.Y."/>
            <person name="Jang Y.E."/>
            <person name="Han K.S."/>
            <person name="Taeprayoon P."/>
            <person name="Yoon N."/>
            <person name="Somta P."/>
            <person name="Tanya P."/>
            <person name="Kim K.S."/>
            <person name="Gwag J.G."/>
            <person name="Moon J.K."/>
            <person name="Lee Y.H."/>
            <person name="Park B.S."/>
            <person name="Bombarely A."/>
            <person name="Doyle J.J."/>
            <person name="Jackson S.A."/>
            <person name="Schafleitner R."/>
            <person name="Srinives P."/>
            <person name="Varshney R.K."/>
            <person name="Lee S.H."/>
        </authorList>
    </citation>
    <scope>NUCLEOTIDE SEQUENCE [LARGE SCALE GENOMIC DNA]</scope>
    <source>
        <strain evidence="2">cv. VC1973A</strain>
    </source>
</reference>
<reference evidence="3" key="2">
    <citation type="submission" date="2025-08" db="UniProtKB">
        <authorList>
            <consortium name="RefSeq"/>
        </authorList>
    </citation>
    <scope>IDENTIFICATION</scope>
    <source>
        <tissue evidence="3">Leaf</tissue>
    </source>
</reference>
<dbReference type="InterPro" id="IPR056647">
    <property type="entry name" value="DUF7745"/>
</dbReference>
<dbReference type="AlphaFoldDB" id="A0A1S3VGK5"/>
<sequence length="364" mass="42370">MESETLQQTNSAIIRRRPHIRVPGMNVTRLIRLGKQLKTMKREAFRRKYGNLFSLMEVDVPSLAITTLSQYYDSPLSWFTFQDFQLAPTLEEFEHILGSPLEGTTPYQHLEHHASITIIAAIMKLLPRELKDRLVAKNHVRGLTLEYLEQYLHHMADSEEWETFMDMLALTLYDIMLFPKIEDFVDYGAIDAFVAKKTRAENPVIAILADGTVDKNMGTEEWAHFFAGLNGGKIKWRPSWLRDRGFIHYCGNFPNIPLIGARYCINYNPTLVQRQFRHPMRGAPSSDYLTPLFIYCEDGGFTEKVREIRRAWGNVVRFKADERTKVINQEVNYHNWIAQRLKDIKLPFKSITGQLADERKFLNP</sequence>
<dbReference type="OrthoDB" id="983711at2759"/>
<dbReference type="GeneID" id="106774721"/>
<dbReference type="PANTHER" id="PTHR48154:SF1">
    <property type="entry name" value="PROTEIN, PUTATIVE-RELATED"/>
    <property type="match status" value="1"/>
</dbReference>